<accession>A0A9X2SLF5</accession>
<reference evidence="2" key="1">
    <citation type="submission" date="2022-06" db="EMBL/GenBank/DDBJ databases">
        <title>Amycolatopsis iheyaensis sp. nov., a new species of the genus Amycolatopsis isolated from soil in Iheya island, Japan.</title>
        <authorList>
            <person name="Ngamcharungchit C."/>
            <person name="Kanto H."/>
            <person name="Take A."/>
            <person name="Intra B."/>
            <person name="Matsumoto A."/>
            <person name="Panbangred W."/>
            <person name="Inahashi Y."/>
        </authorList>
    </citation>
    <scope>NUCLEOTIDE SEQUENCE</scope>
    <source>
        <strain evidence="2">OK19-0408</strain>
    </source>
</reference>
<dbReference type="Pfam" id="PF05729">
    <property type="entry name" value="NACHT"/>
    <property type="match status" value="1"/>
</dbReference>
<evidence type="ECO:0000259" key="1">
    <source>
        <dbReference type="PROSITE" id="PS50837"/>
    </source>
</evidence>
<dbReference type="AlphaFoldDB" id="A0A9X2SLF5"/>
<name>A0A9X2SLF5_9PSEU</name>
<sequence>MPQPDQTPGSRSRNEFSGTADNVVQVGTLYGDVVFADSAESTQRAKEFEDRYRRGIVESLDRVALFGPTPQWAETFALSSAYVDLTLTDPVSERGGLGIDEVLAGSRRLLLEGSAGTGKSTMLRALAIRALRGELPEAVAGSARPVPFLLKLRSFVQDEQLVLPKPEDFVASVAPLLDSAKPEKWVSRLLESGRTLVLVDGIDEVRDMHRGQVLDWVRSLVDFYPKAGYVVTARPAAVREGWRKELRGLGFATTRIEPMSRRQVHNFVDHWYRTIWREGRGAEDLKAWIDRERGLSSLATSPLLCGVLCALHYQCGILPATLLQLYEDGLDLLVERRDYQRAIRHHFWQLPRSVSRPLLGRIALWMVLNGRDAIPWSTAMKIATDFAFQIKGAGYRAEVPQLIHDLIEQTGTLRRSEDNLAFSLPSFQDYFAADEIIRHDHLHHLVRHAHDPTYHDVVVLAAGLAEQDVAARLLTQLLDRATAEPSYQRALRLVAAACLSVVPALPRPLYEHLHDEATKLLPPATIDEAYDLAGVVVVDLLVELARTREFTDAEAAASIRAASMIDMAGASALLELFADHASPLVQRELAAAHARDSG</sequence>
<dbReference type="PANTHER" id="PTHR46844:SF1">
    <property type="entry name" value="SLR5058 PROTEIN"/>
    <property type="match status" value="1"/>
</dbReference>
<dbReference type="PROSITE" id="PS50837">
    <property type="entry name" value="NACHT"/>
    <property type="match status" value="1"/>
</dbReference>
<dbReference type="InterPro" id="IPR007111">
    <property type="entry name" value="NACHT_NTPase"/>
</dbReference>
<evidence type="ECO:0000313" key="3">
    <source>
        <dbReference type="Proteomes" id="UP001144096"/>
    </source>
</evidence>
<proteinExistence type="predicted"/>
<comment type="caution">
    <text evidence="2">The sequence shown here is derived from an EMBL/GenBank/DDBJ whole genome shotgun (WGS) entry which is preliminary data.</text>
</comment>
<dbReference type="PANTHER" id="PTHR46844">
    <property type="entry name" value="SLR5058 PROTEIN"/>
    <property type="match status" value="1"/>
</dbReference>
<dbReference type="InterPro" id="IPR027417">
    <property type="entry name" value="P-loop_NTPase"/>
</dbReference>
<protein>
    <submittedName>
        <fullName evidence="2">NACHT domain-containing protein</fullName>
    </submittedName>
</protein>
<gene>
    <name evidence="2" type="ORF">M8542_16930</name>
</gene>
<dbReference type="EMBL" id="JAMXQV010000008">
    <property type="protein sequence ID" value="MCR6484510.1"/>
    <property type="molecule type" value="Genomic_DNA"/>
</dbReference>
<evidence type="ECO:0000313" key="2">
    <source>
        <dbReference type="EMBL" id="MCR6484510.1"/>
    </source>
</evidence>
<organism evidence="2 3">
    <name type="scientific">Amycolatopsis iheyensis</name>
    <dbReference type="NCBI Taxonomy" id="2945988"/>
    <lineage>
        <taxon>Bacteria</taxon>
        <taxon>Bacillati</taxon>
        <taxon>Actinomycetota</taxon>
        <taxon>Actinomycetes</taxon>
        <taxon>Pseudonocardiales</taxon>
        <taxon>Pseudonocardiaceae</taxon>
        <taxon>Amycolatopsis</taxon>
    </lineage>
</organism>
<dbReference type="Proteomes" id="UP001144096">
    <property type="component" value="Unassembled WGS sequence"/>
</dbReference>
<dbReference type="SUPFAM" id="SSF52540">
    <property type="entry name" value="P-loop containing nucleoside triphosphate hydrolases"/>
    <property type="match status" value="1"/>
</dbReference>
<keyword evidence="3" id="KW-1185">Reference proteome</keyword>
<dbReference type="Gene3D" id="3.40.50.300">
    <property type="entry name" value="P-loop containing nucleotide triphosphate hydrolases"/>
    <property type="match status" value="1"/>
</dbReference>
<feature type="domain" description="NACHT" evidence="1">
    <location>
        <begin position="107"/>
        <end position="240"/>
    </location>
</feature>
<dbReference type="RefSeq" id="WP_257921134.1">
    <property type="nucleotide sequence ID" value="NZ_JAMXQV010000008.1"/>
</dbReference>